<dbReference type="AlphaFoldDB" id="A0A413F8M6"/>
<feature type="transmembrane region" description="Helical" evidence="1">
    <location>
        <begin position="17"/>
        <end position="40"/>
    </location>
</feature>
<name>A0A413F8M6_9FIRM</name>
<organism evidence="2 3">
    <name type="scientific">Enterocloster asparagiformis</name>
    <dbReference type="NCBI Taxonomy" id="333367"/>
    <lineage>
        <taxon>Bacteria</taxon>
        <taxon>Bacillati</taxon>
        <taxon>Bacillota</taxon>
        <taxon>Clostridia</taxon>
        <taxon>Lachnospirales</taxon>
        <taxon>Lachnospiraceae</taxon>
        <taxon>Enterocloster</taxon>
    </lineage>
</organism>
<dbReference type="EMBL" id="QSBM01000024">
    <property type="protein sequence ID" value="RGX23728.1"/>
    <property type="molecule type" value="Genomic_DNA"/>
</dbReference>
<sequence length="72" mass="8180">MITIKTIRPAPDLLLDLLLRLLIFRSFLMTGIISSLPFIIAHVKGKVNRDFQVPGPSGRTFNFHNKGPMQYI</sequence>
<accession>A0A413F8M6</accession>
<dbReference type="Proteomes" id="UP000283880">
    <property type="component" value="Unassembled WGS sequence"/>
</dbReference>
<comment type="caution">
    <text evidence="2">The sequence shown here is derived from an EMBL/GenBank/DDBJ whole genome shotgun (WGS) entry which is preliminary data.</text>
</comment>
<keyword evidence="1" id="KW-0812">Transmembrane</keyword>
<protein>
    <submittedName>
        <fullName evidence="2">Uncharacterized protein</fullName>
    </submittedName>
</protein>
<keyword evidence="1" id="KW-1133">Transmembrane helix</keyword>
<evidence type="ECO:0000256" key="1">
    <source>
        <dbReference type="SAM" id="Phobius"/>
    </source>
</evidence>
<evidence type="ECO:0000313" key="2">
    <source>
        <dbReference type="EMBL" id="RGX23728.1"/>
    </source>
</evidence>
<evidence type="ECO:0000313" key="3">
    <source>
        <dbReference type="Proteomes" id="UP000283880"/>
    </source>
</evidence>
<proteinExistence type="predicted"/>
<keyword evidence="1" id="KW-0472">Membrane</keyword>
<gene>
    <name evidence="2" type="ORF">DWV29_24545</name>
</gene>
<reference evidence="2 3" key="1">
    <citation type="submission" date="2018-08" db="EMBL/GenBank/DDBJ databases">
        <title>A genome reference for cultivated species of the human gut microbiota.</title>
        <authorList>
            <person name="Zou Y."/>
            <person name="Xue W."/>
            <person name="Luo G."/>
        </authorList>
    </citation>
    <scope>NUCLEOTIDE SEQUENCE [LARGE SCALE GENOMIC DNA]</scope>
    <source>
        <strain evidence="2 3">AF04-15</strain>
    </source>
</reference>